<dbReference type="STRING" id="436907.A7TH75"/>
<dbReference type="AlphaFoldDB" id="A7TH75"/>
<dbReference type="OrthoDB" id="4076669at2759"/>
<dbReference type="HOGENOM" id="CLU_719597_0_0_1"/>
<dbReference type="GO" id="GO:0005789">
    <property type="term" value="C:endoplasmic reticulum membrane"/>
    <property type="evidence" value="ECO:0007669"/>
    <property type="project" value="EnsemblFungi"/>
</dbReference>
<dbReference type="InParanoid" id="A7TH75"/>
<evidence type="ECO:0008006" key="4">
    <source>
        <dbReference type="Google" id="ProtNLM"/>
    </source>
</evidence>
<evidence type="ECO:0000313" key="2">
    <source>
        <dbReference type="EMBL" id="EDO18356.1"/>
    </source>
</evidence>
<proteinExistence type="predicted"/>
<evidence type="ECO:0000256" key="1">
    <source>
        <dbReference type="SAM" id="Phobius"/>
    </source>
</evidence>
<protein>
    <recommendedName>
        <fullName evidence="4">Glucose-signaling factor 2</fullName>
    </recommendedName>
</protein>
<dbReference type="OMA" id="IMLAWLY"/>
<dbReference type="RefSeq" id="XP_001646214.1">
    <property type="nucleotide sequence ID" value="XM_001646164.1"/>
</dbReference>
<accession>A7TH75</accession>
<evidence type="ECO:0000313" key="3">
    <source>
        <dbReference type="Proteomes" id="UP000000267"/>
    </source>
</evidence>
<keyword evidence="3" id="KW-1185">Reference proteome</keyword>
<dbReference type="PhylomeDB" id="A7TH75"/>
<dbReference type="EMBL" id="DS480390">
    <property type="protein sequence ID" value="EDO18356.1"/>
    <property type="molecule type" value="Genomic_DNA"/>
</dbReference>
<dbReference type="Pfam" id="PF11055">
    <property type="entry name" value="Gsf2"/>
    <property type="match status" value="1"/>
</dbReference>
<sequence>MEVYVRFNDDVEHDYAFQLDENDTIDNKIKNIFSEDSNVGLSSVMVLRPTVFHERIPIGYSKSVHPGYLTEGGCLIFHYEAGSEKYRVKLDEKTPLMKQLWSGQLILPKWKLSKKNIFIYVTLMLLWLYTDLPDCISPTPGICLTNCLSRALIPVAERFELYHVADKLREEIAVNYSGVLAQWGFFFLHILKILFITLTLTIGMVNPLSFNPWIFIKMRVLTDTPVTPHLKKVLHSIGWLGARRANYDDYQQNFYAYQIGKYGGVVQARRADKNIISIAARPGFSLGKGEGFQSPLEERFTASTFKTLEEKKMFILSEEYFAALEENLKENVDLCQGDIGKMNNEIRRFRRYGLYECNDKIKKLVSDRKSIQKELYPDVTYLEEQERLEPKKEK</sequence>
<name>A7TH75_VANPO</name>
<dbReference type="eggNOG" id="ENOG502QT03">
    <property type="taxonomic scope" value="Eukaryota"/>
</dbReference>
<dbReference type="Proteomes" id="UP000000267">
    <property type="component" value="Unassembled WGS sequence"/>
</dbReference>
<dbReference type="GO" id="GO:0034394">
    <property type="term" value="P:protein localization to cell surface"/>
    <property type="evidence" value="ECO:0007669"/>
    <property type="project" value="EnsemblFungi"/>
</dbReference>
<feature type="transmembrane region" description="Helical" evidence="1">
    <location>
        <begin position="186"/>
        <end position="209"/>
    </location>
</feature>
<keyword evidence="1" id="KW-0472">Membrane</keyword>
<dbReference type="GeneID" id="5546639"/>
<keyword evidence="1" id="KW-1133">Transmembrane helix</keyword>
<dbReference type="GO" id="GO:0051082">
    <property type="term" value="F:unfolded protein binding"/>
    <property type="evidence" value="ECO:0007669"/>
    <property type="project" value="EnsemblFungi"/>
</dbReference>
<dbReference type="FunCoup" id="A7TH75">
    <property type="interactions" value="145"/>
</dbReference>
<organism evidence="3">
    <name type="scientific">Vanderwaltozyma polyspora (strain ATCC 22028 / DSM 70294 / BCRC 21397 / CBS 2163 / NBRC 10782 / NRRL Y-8283 / UCD 57-17)</name>
    <name type="common">Kluyveromyces polysporus</name>
    <dbReference type="NCBI Taxonomy" id="436907"/>
    <lineage>
        <taxon>Eukaryota</taxon>
        <taxon>Fungi</taxon>
        <taxon>Dikarya</taxon>
        <taxon>Ascomycota</taxon>
        <taxon>Saccharomycotina</taxon>
        <taxon>Saccharomycetes</taxon>
        <taxon>Saccharomycetales</taxon>
        <taxon>Saccharomycetaceae</taxon>
        <taxon>Vanderwaltozyma</taxon>
    </lineage>
</organism>
<dbReference type="InterPro" id="IPR022757">
    <property type="entry name" value="Gsf2"/>
</dbReference>
<keyword evidence="1" id="KW-0812">Transmembrane</keyword>
<reference evidence="2 3" key="1">
    <citation type="journal article" date="2007" name="Proc. Natl. Acad. Sci. U.S.A.">
        <title>Independent sorting-out of thousands of duplicated gene pairs in two yeast species descended from a whole-genome duplication.</title>
        <authorList>
            <person name="Scannell D.R."/>
            <person name="Frank A.C."/>
            <person name="Conant G.C."/>
            <person name="Byrne K.P."/>
            <person name="Woolfit M."/>
            <person name="Wolfe K.H."/>
        </authorList>
    </citation>
    <scope>NUCLEOTIDE SEQUENCE [LARGE SCALE GENOMIC DNA]</scope>
    <source>
        <strain evidence="3">ATCC 22028 / DSM 70294 / BCRC 21397 / CBS 2163 / NBRC 10782 / NRRL Y-8283 / UCD 57-17</strain>
    </source>
</reference>
<dbReference type="GO" id="GO:0006457">
    <property type="term" value="P:protein folding"/>
    <property type="evidence" value="ECO:0007669"/>
    <property type="project" value="EnsemblFungi"/>
</dbReference>
<gene>
    <name evidence="2" type="ORF">Kpol_1013p27</name>
</gene>
<dbReference type="KEGG" id="vpo:Kpol_1013p27"/>